<evidence type="ECO:0000313" key="1">
    <source>
        <dbReference type="EMBL" id="EAX83416.1"/>
    </source>
</evidence>
<dbReference type="Proteomes" id="UP000001542">
    <property type="component" value="Unassembled WGS sequence"/>
</dbReference>
<proteinExistence type="predicted"/>
<reference evidence="1" key="1">
    <citation type="submission" date="2006-10" db="EMBL/GenBank/DDBJ databases">
        <authorList>
            <person name="Amadeo P."/>
            <person name="Zhao Q."/>
            <person name="Wortman J."/>
            <person name="Fraser-Liggett C."/>
            <person name="Carlton J."/>
        </authorList>
    </citation>
    <scope>NUCLEOTIDE SEQUENCE</scope>
    <source>
        <strain evidence="1">G3</strain>
    </source>
</reference>
<evidence type="ECO:0000313" key="2">
    <source>
        <dbReference type="Proteomes" id="UP000001542"/>
    </source>
</evidence>
<organism evidence="1 2">
    <name type="scientific">Trichomonas vaginalis (strain ATCC PRA-98 / G3)</name>
    <dbReference type="NCBI Taxonomy" id="412133"/>
    <lineage>
        <taxon>Eukaryota</taxon>
        <taxon>Metamonada</taxon>
        <taxon>Parabasalia</taxon>
        <taxon>Trichomonadida</taxon>
        <taxon>Trichomonadidae</taxon>
        <taxon>Trichomonas</taxon>
    </lineage>
</organism>
<sequence length="105" mass="11912">MNKSHVPSAGIHVMKIGENVGEIIEFPIDKNVGDRDELVDHKEKSSPIEISKYAEFIDIDDKNKAVLVVKLLYNLETFQDAKDLINSLEKQSKNYESALQNKPEI</sequence>
<gene>
    <name evidence="1" type="ORF">TVAG_493710</name>
</gene>
<dbReference type="EMBL" id="DS115954">
    <property type="protein sequence ID" value="EAX83416.1"/>
    <property type="molecule type" value="Genomic_DNA"/>
</dbReference>
<keyword evidence="2" id="KW-1185">Reference proteome</keyword>
<dbReference type="VEuPathDB" id="TrichDB:TVAG_493710"/>
<dbReference type="InParanoid" id="A2GHF2"/>
<protein>
    <submittedName>
        <fullName evidence="1">Uncharacterized protein</fullName>
    </submittedName>
</protein>
<dbReference type="KEGG" id="tva:4741048"/>
<dbReference type="AlphaFoldDB" id="A2GHF2"/>
<reference evidence="1" key="2">
    <citation type="journal article" date="2007" name="Science">
        <title>Draft genome sequence of the sexually transmitted pathogen Trichomonas vaginalis.</title>
        <authorList>
            <person name="Carlton J.M."/>
            <person name="Hirt R.P."/>
            <person name="Silva J.C."/>
            <person name="Delcher A.L."/>
            <person name="Schatz M."/>
            <person name="Zhao Q."/>
            <person name="Wortman J.R."/>
            <person name="Bidwell S.L."/>
            <person name="Alsmark U.C.M."/>
            <person name="Besteiro S."/>
            <person name="Sicheritz-Ponten T."/>
            <person name="Noel C.J."/>
            <person name="Dacks J.B."/>
            <person name="Foster P.G."/>
            <person name="Simillion C."/>
            <person name="Van de Peer Y."/>
            <person name="Miranda-Saavedra D."/>
            <person name="Barton G.J."/>
            <person name="Westrop G.D."/>
            <person name="Mueller S."/>
            <person name="Dessi D."/>
            <person name="Fiori P.L."/>
            <person name="Ren Q."/>
            <person name="Paulsen I."/>
            <person name="Zhang H."/>
            <person name="Bastida-Corcuera F.D."/>
            <person name="Simoes-Barbosa A."/>
            <person name="Brown M.T."/>
            <person name="Hayes R.D."/>
            <person name="Mukherjee M."/>
            <person name="Okumura C.Y."/>
            <person name="Schneider R."/>
            <person name="Smith A.J."/>
            <person name="Vanacova S."/>
            <person name="Villalvazo M."/>
            <person name="Haas B.J."/>
            <person name="Pertea M."/>
            <person name="Feldblyum T.V."/>
            <person name="Utterback T.R."/>
            <person name="Shu C.L."/>
            <person name="Osoegawa K."/>
            <person name="de Jong P.J."/>
            <person name="Hrdy I."/>
            <person name="Horvathova L."/>
            <person name="Zubacova Z."/>
            <person name="Dolezal P."/>
            <person name="Malik S.B."/>
            <person name="Logsdon J.M. Jr."/>
            <person name="Henze K."/>
            <person name="Gupta A."/>
            <person name="Wang C.C."/>
            <person name="Dunne R.L."/>
            <person name="Upcroft J.A."/>
            <person name="Upcroft P."/>
            <person name="White O."/>
            <person name="Salzberg S.L."/>
            <person name="Tang P."/>
            <person name="Chiu C.-H."/>
            <person name="Lee Y.-S."/>
            <person name="Embley T.M."/>
            <person name="Coombs G.H."/>
            <person name="Mottram J.C."/>
            <person name="Tachezy J."/>
            <person name="Fraser-Liggett C.M."/>
            <person name="Johnson P.J."/>
        </authorList>
    </citation>
    <scope>NUCLEOTIDE SEQUENCE [LARGE SCALE GENOMIC DNA]</scope>
    <source>
        <strain evidence="1">G3</strain>
    </source>
</reference>
<name>A2GHF2_TRIV3</name>
<accession>A2GHF2</accession>